<name>A0A2U7U8I7_9VIRU</name>
<dbReference type="Pfam" id="PF00023">
    <property type="entry name" value="Ank"/>
    <property type="match status" value="1"/>
</dbReference>
<evidence type="ECO:0000256" key="1">
    <source>
        <dbReference type="ARBA" id="ARBA00022737"/>
    </source>
</evidence>
<dbReference type="PROSITE" id="PS50088">
    <property type="entry name" value="ANK_REPEAT"/>
    <property type="match status" value="3"/>
</dbReference>
<dbReference type="InterPro" id="IPR036770">
    <property type="entry name" value="Ankyrin_rpt-contain_sf"/>
</dbReference>
<dbReference type="GeneID" id="36843881"/>
<dbReference type="PROSITE" id="PS50297">
    <property type="entry name" value="ANK_REP_REGION"/>
    <property type="match status" value="2"/>
</dbReference>
<dbReference type="Proteomes" id="UP000248852">
    <property type="component" value="Segment"/>
</dbReference>
<dbReference type="Pfam" id="PF12796">
    <property type="entry name" value="Ank_2"/>
    <property type="match status" value="1"/>
</dbReference>
<protein>
    <submittedName>
        <fullName evidence="3">Ankyrin repeat domain containing protein</fullName>
    </submittedName>
</protein>
<dbReference type="RefSeq" id="YP_009483009.1">
    <property type="nucleotide sequence ID" value="NC_037667.1"/>
</dbReference>
<keyword evidence="2" id="KW-0040">ANK repeat</keyword>
<dbReference type="KEGG" id="vg:36843881"/>
<dbReference type="PANTHER" id="PTHR24171">
    <property type="entry name" value="ANKYRIN REPEAT DOMAIN-CONTAINING PROTEIN 39-RELATED"/>
    <property type="match status" value="1"/>
</dbReference>
<keyword evidence="1" id="KW-0677">Repeat</keyword>
<dbReference type="SUPFAM" id="SSF48403">
    <property type="entry name" value="Ankyrin repeat"/>
    <property type="match status" value="1"/>
</dbReference>
<reference evidence="3" key="1">
    <citation type="journal article" date="2018" name="Nat. Commun.">
        <title>Diversity and evolution of the emerging Pandoraviridae family.</title>
        <authorList>
            <person name="Legendre M."/>
            <person name="Fabre E."/>
            <person name="Poirot O."/>
            <person name="Jeudy S."/>
            <person name="Lartigue A."/>
            <person name="Alempic J.M."/>
            <person name="Beucher L."/>
            <person name="Philippe N."/>
            <person name="Bertaux L."/>
            <person name="Christo-Foroux E."/>
            <person name="Labadie K."/>
            <person name="Coute Y."/>
            <person name="Abergel C."/>
            <person name="Claverie J.M."/>
        </authorList>
    </citation>
    <scope>NUCLEOTIDE SEQUENCE [LARGE SCALE GENOMIC DNA]</scope>
    <source>
        <strain evidence="3">Quercus</strain>
    </source>
</reference>
<dbReference type="Gene3D" id="1.25.40.20">
    <property type="entry name" value="Ankyrin repeat-containing domain"/>
    <property type="match status" value="2"/>
</dbReference>
<dbReference type="InterPro" id="IPR002110">
    <property type="entry name" value="Ankyrin_rpt"/>
</dbReference>
<proteinExistence type="predicted"/>
<evidence type="ECO:0000256" key="2">
    <source>
        <dbReference type="ARBA" id="ARBA00023043"/>
    </source>
</evidence>
<evidence type="ECO:0000313" key="3">
    <source>
        <dbReference type="EMBL" id="AVK74740.1"/>
    </source>
</evidence>
<gene>
    <name evidence="3" type="ORF">pqer_cds_318</name>
</gene>
<dbReference type="PANTHER" id="PTHR24171:SF9">
    <property type="entry name" value="ANKYRIN REPEAT DOMAIN-CONTAINING PROTEIN 39"/>
    <property type="match status" value="1"/>
</dbReference>
<dbReference type="SMART" id="SM00248">
    <property type="entry name" value="ANK"/>
    <property type="match status" value="4"/>
</dbReference>
<accession>A0A2U7U8I7</accession>
<dbReference type="EMBL" id="MG011689">
    <property type="protein sequence ID" value="AVK74740.1"/>
    <property type="molecule type" value="Genomic_DNA"/>
</dbReference>
<sequence>MDPQVLQHLLQMAAGRGTGDSTTPLLAVVTGWRRGQHRQAKLIHKMRKRLDADPAIDLDARGTAGKTALHLLIDARLNAAARFLVERGADPLAVDADGKPALLLAAMGTKGEEGLGTAFFLAWALNVARERSPAGAAVVNRMLNEHILPECAPDADDSPSLLEMAIVAPYDTDALVYLLLERGADVVGRTDAPRTPLHLAVNKGKVGVASMLLDRGATVDAVSPLDGATPLLIAVIKEDMDMVTLLLRHGADPKARMAADVGPQGNPAWANKDASDLAHMDANHLLAHTLRSWASLAAPPIVAQ</sequence>
<dbReference type="PRINTS" id="PR01415">
    <property type="entry name" value="ANKYRIN"/>
</dbReference>
<organism evidence="3">
    <name type="scientific">Pandoravirus quercus</name>
    <dbReference type="NCBI Taxonomy" id="2107709"/>
    <lineage>
        <taxon>Viruses</taxon>
        <taxon>Pandoravirus</taxon>
    </lineage>
</organism>